<keyword evidence="3" id="KW-1185">Reference proteome</keyword>
<feature type="domain" description="Shikimate dehydrogenase substrate binding N-terminal" evidence="1">
    <location>
        <begin position="16"/>
        <end position="96"/>
    </location>
</feature>
<dbReference type="AlphaFoldDB" id="A0A1Y2G182"/>
<dbReference type="InterPro" id="IPR046346">
    <property type="entry name" value="Aminoacid_DH-like_N_sf"/>
</dbReference>
<dbReference type="GO" id="GO:0019632">
    <property type="term" value="P:shikimate metabolic process"/>
    <property type="evidence" value="ECO:0007669"/>
    <property type="project" value="TreeGrafter"/>
</dbReference>
<evidence type="ECO:0000313" key="2">
    <source>
        <dbReference type="EMBL" id="ORY88670.1"/>
    </source>
</evidence>
<dbReference type="STRING" id="106004.A0A1Y2G182"/>
<dbReference type="Gene3D" id="3.40.50.10860">
    <property type="entry name" value="Leucine Dehydrogenase, chain A, domain 1"/>
    <property type="match status" value="1"/>
</dbReference>
<dbReference type="GO" id="GO:0004764">
    <property type="term" value="F:shikimate 3-dehydrogenase (NADP+) activity"/>
    <property type="evidence" value="ECO:0007669"/>
    <property type="project" value="InterPro"/>
</dbReference>
<dbReference type="Proteomes" id="UP000193467">
    <property type="component" value="Unassembled WGS sequence"/>
</dbReference>
<dbReference type="InterPro" id="IPR036291">
    <property type="entry name" value="NAD(P)-bd_dom_sf"/>
</dbReference>
<reference evidence="2 3" key="1">
    <citation type="submission" date="2016-07" db="EMBL/GenBank/DDBJ databases">
        <title>Pervasive Adenine N6-methylation of Active Genes in Fungi.</title>
        <authorList>
            <consortium name="DOE Joint Genome Institute"/>
            <person name="Mondo S.J."/>
            <person name="Dannebaum R.O."/>
            <person name="Kuo R.C."/>
            <person name="Labutti K."/>
            <person name="Haridas S."/>
            <person name="Kuo A."/>
            <person name="Salamov A."/>
            <person name="Ahrendt S.R."/>
            <person name="Lipzen A."/>
            <person name="Sullivan W."/>
            <person name="Andreopoulos W.B."/>
            <person name="Clum A."/>
            <person name="Lindquist E."/>
            <person name="Daum C."/>
            <person name="Ramamoorthy G.K."/>
            <person name="Gryganskyi A."/>
            <person name="Culley D."/>
            <person name="Magnuson J.K."/>
            <person name="James T.Y."/>
            <person name="O'Malley M.A."/>
            <person name="Stajich J.E."/>
            <person name="Spatafora J.W."/>
            <person name="Visel A."/>
            <person name="Grigoriev I.V."/>
        </authorList>
    </citation>
    <scope>NUCLEOTIDE SEQUENCE [LARGE SCALE GENOMIC DNA]</scope>
    <source>
        <strain evidence="2 3">62-1032</strain>
    </source>
</reference>
<dbReference type="InterPro" id="IPR022893">
    <property type="entry name" value="Shikimate_DH_fam"/>
</dbReference>
<protein>
    <recommendedName>
        <fullName evidence="1">Shikimate dehydrogenase substrate binding N-terminal domain-containing protein</fullName>
    </recommendedName>
</protein>
<dbReference type="PANTHER" id="PTHR21089">
    <property type="entry name" value="SHIKIMATE DEHYDROGENASE"/>
    <property type="match status" value="1"/>
</dbReference>
<dbReference type="EMBL" id="MCGR01000009">
    <property type="protein sequence ID" value="ORY88670.1"/>
    <property type="molecule type" value="Genomic_DNA"/>
</dbReference>
<accession>A0A1Y2G182</accession>
<dbReference type="GO" id="GO:0009423">
    <property type="term" value="P:chorismate biosynthetic process"/>
    <property type="evidence" value="ECO:0007669"/>
    <property type="project" value="TreeGrafter"/>
</dbReference>
<sequence>MPIAQEYFDKPAKTYLFGTPLKRTYAPFLHNTITRLAGVPRNYSKFESNDIEAFLKLVNDPECGGSAVTMPNKVEICKHVHELTEDGGLIGACNTVIIKKGPNGERILVGHNTDSVGVLESLRKADDSHIKSGKTRPGMIFGAGGASRAAVYAMNRWMNCNPIYVANRDDGEVEALIADYKKNASPDFNPTMIHIKTPEQVAELEAPAYIVSAVPAFPPVSEGEKNARAIIEAIFNKSEKGVILEMCYFPHPWTELAQIAQDAGWNVVTGEQAMIWQGIEQQKLWLNIEEKDLPLPEIFESVRKQLEDDAKTGNEPPEQ</sequence>
<dbReference type="SUPFAM" id="SSF51735">
    <property type="entry name" value="NAD(P)-binding Rossmann-fold domains"/>
    <property type="match status" value="1"/>
</dbReference>
<dbReference type="InParanoid" id="A0A1Y2G182"/>
<dbReference type="PANTHER" id="PTHR21089:SF1">
    <property type="entry name" value="BIFUNCTIONAL 3-DEHYDROQUINATE DEHYDRATASE_SHIKIMATE DEHYDROGENASE, CHLOROPLASTIC"/>
    <property type="match status" value="1"/>
</dbReference>
<dbReference type="InterPro" id="IPR013708">
    <property type="entry name" value="Shikimate_DH-bd_N"/>
</dbReference>
<comment type="caution">
    <text evidence="2">The sequence shown here is derived from an EMBL/GenBank/DDBJ whole genome shotgun (WGS) entry which is preliminary data.</text>
</comment>
<organism evidence="2 3">
    <name type="scientific">Leucosporidium creatinivorum</name>
    <dbReference type="NCBI Taxonomy" id="106004"/>
    <lineage>
        <taxon>Eukaryota</taxon>
        <taxon>Fungi</taxon>
        <taxon>Dikarya</taxon>
        <taxon>Basidiomycota</taxon>
        <taxon>Pucciniomycotina</taxon>
        <taxon>Microbotryomycetes</taxon>
        <taxon>Leucosporidiales</taxon>
        <taxon>Leucosporidium</taxon>
    </lineage>
</organism>
<dbReference type="Pfam" id="PF08501">
    <property type="entry name" value="Shikimate_dh_N"/>
    <property type="match status" value="1"/>
</dbReference>
<dbReference type="SUPFAM" id="SSF53223">
    <property type="entry name" value="Aminoacid dehydrogenase-like, N-terminal domain"/>
    <property type="match status" value="1"/>
</dbReference>
<dbReference type="OrthoDB" id="204377at2759"/>
<dbReference type="Gene3D" id="3.40.50.720">
    <property type="entry name" value="NAD(P)-binding Rossmann-like Domain"/>
    <property type="match status" value="1"/>
</dbReference>
<proteinExistence type="predicted"/>
<name>A0A1Y2G182_9BASI</name>
<gene>
    <name evidence="2" type="ORF">BCR35DRAFT_288895</name>
</gene>
<evidence type="ECO:0000259" key="1">
    <source>
        <dbReference type="Pfam" id="PF08501"/>
    </source>
</evidence>
<evidence type="ECO:0000313" key="3">
    <source>
        <dbReference type="Proteomes" id="UP000193467"/>
    </source>
</evidence>
<dbReference type="CDD" id="cd01065">
    <property type="entry name" value="NAD_bind_Shikimate_DH"/>
    <property type="match status" value="1"/>
</dbReference>